<name>A0A2S2Q4J7_9HEMI</name>
<proteinExistence type="predicted"/>
<dbReference type="AlphaFoldDB" id="A0A2S2Q4J7"/>
<dbReference type="EMBL" id="GGMS01003446">
    <property type="protein sequence ID" value="MBY72649.1"/>
    <property type="molecule type" value="Transcribed_RNA"/>
</dbReference>
<sequence length="123" mass="13437">MLTDLLLPLPWSISKDGSSNGSMAGILNLGTPSPNSGITACNEVFKHLSRLGSFFLHKLNDICFFGAGAAITEATTAKNKALTISNDFAIFLIGNIKLLKINKNSKLNRYQIETVRTMFWVIC</sequence>
<organism evidence="1">
    <name type="scientific">Sipha flava</name>
    <name type="common">yellow sugarcane aphid</name>
    <dbReference type="NCBI Taxonomy" id="143950"/>
    <lineage>
        <taxon>Eukaryota</taxon>
        <taxon>Metazoa</taxon>
        <taxon>Ecdysozoa</taxon>
        <taxon>Arthropoda</taxon>
        <taxon>Hexapoda</taxon>
        <taxon>Insecta</taxon>
        <taxon>Pterygota</taxon>
        <taxon>Neoptera</taxon>
        <taxon>Paraneoptera</taxon>
        <taxon>Hemiptera</taxon>
        <taxon>Sternorrhyncha</taxon>
        <taxon>Aphidomorpha</taxon>
        <taxon>Aphidoidea</taxon>
        <taxon>Aphididae</taxon>
        <taxon>Sipha</taxon>
    </lineage>
</organism>
<accession>A0A2S2Q4J7</accession>
<reference evidence="1" key="1">
    <citation type="submission" date="2018-04" db="EMBL/GenBank/DDBJ databases">
        <title>Transcriptome assembly of Sipha flava.</title>
        <authorList>
            <person name="Scully E.D."/>
            <person name="Geib S.M."/>
            <person name="Palmer N.A."/>
            <person name="Koch K."/>
            <person name="Bradshaw J."/>
            <person name="Heng-Moss T."/>
            <person name="Sarath G."/>
        </authorList>
    </citation>
    <scope>NUCLEOTIDE SEQUENCE</scope>
</reference>
<protein>
    <submittedName>
        <fullName evidence="1">Uncharacterized protein</fullName>
    </submittedName>
</protein>
<gene>
    <name evidence="1" type="ORF">g.92706</name>
</gene>
<evidence type="ECO:0000313" key="1">
    <source>
        <dbReference type="EMBL" id="MBY72649.1"/>
    </source>
</evidence>